<dbReference type="OrthoDB" id="18589at2759"/>
<feature type="transmembrane region" description="Helical" evidence="1">
    <location>
        <begin position="238"/>
        <end position="258"/>
    </location>
</feature>
<dbReference type="GeneID" id="10502316"/>
<dbReference type="GO" id="GO:0019236">
    <property type="term" value="P:response to pheromone"/>
    <property type="evidence" value="ECO:0007669"/>
    <property type="project" value="InterPro"/>
</dbReference>
<dbReference type="OMA" id="IVCIVEV"/>
<evidence type="ECO:0000313" key="5">
    <source>
        <dbReference type="Proteomes" id="UP000001064"/>
    </source>
</evidence>
<evidence type="ECO:0000313" key="4">
    <source>
        <dbReference type="EMBL" id="EGC34108.1"/>
    </source>
</evidence>
<dbReference type="KEGG" id="dpp:DICPUDRAFT_80123"/>
<dbReference type="Proteomes" id="UP000001064">
    <property type="component" value="Unassembled WGS sequence"/>
</dbReference>
<feature type="signal peptide" evidence="2">
    <location>
        <begin position="1"/>
        <end position="21"/>
    </location>
</feature>
<feature type="transmembrane region" description="Helical" evidence="1">
    <location>
        <begin position="161"/>
        <end position="182"/>
    </location>
</feature>
<feature type="chain" id="PRO_5003265320" description="GPR180/TMEM145 transmembrane domain-containing protein" evidence="2">
    <location>
        <begin position="22"/>
        <end position="426"/>
    </location>
</feature>
<dbReference type="RefSeq" id="XP_003289354.1">
    <property type="nucleotide sequence ID" value="XM_003289306.1"/>
</dbReference>
<dbReference type="InterPro" id="IPR019336">
    <property type="entry name" value="GPR180/TMEM145_TM"/>
</dbReference>
<evidence type="ECO:0000256" key="2">
    <source>
        <dbReference type="SAM" id="SignalP"/>
    </source>
</evidence>
<feature type="transmembrane region" description="Helical" evidence="1">
    <location>
        <begin position="344"/>
        <end position="368"/>
    </location>
</feature>
<dbReference type="InterPro" id="IPR047831">
    <property type="entry name" value="GPR180/TMEM145"/>
</dbReference>
<feature type="transmembrane region" description="Helical" evidence="1">
    <location>
        <begin position="302"/>
        <end position="324"/>
    </location>
</feature>
<protein>
    <recommendedName>
        <fullName evidence="3">GPR180/TMEM145 transmembrane domain-containing protein</fullName>
    </recommendedName>
</protein>
<keyword evidence="1" id="KW-0812">Transmembrane</keyword>
<dbReference type="EMBL" id="GL871111">
    <property type="protein sequence ID" value="EGC34108.1"/>
    <property type="molecule type" value="Genomic_DNA"/>
</dbReference>
<feature type="transmembrane region" description="Helical" evidence="1">
    <location>
        <begin position="265"/>
        <end position="287"/>
    </location>
</feature>
<evidence type="ECO:0000256" key="1">
    <source>
        <dbReference type="SAM" id="Phobius"/>
    </source>
</evidence>
<feature type="transmembrane region" description="Helical" evidence="1">
    <location>
        <begin position="374"/>
        <end position="399"/>
    </location>
</feature>
<keyword evidence="5" id="KW-1185">Reference proteome</keyword>
<evidence type="ECO:0000259" key="3">
    <source>
        <dbReference type="Pfam" id="PF10192"/>
    </source>
</evidence>
<feature type="domain" description="GPR180/TMEM145 transmembrane" evidence="3">
    <location>
        <begin position="166"/>
        <end position="392"/>
    </location>
</feature>
<proteinExistence type="predicted"/>
<dbReference type="GO" id="GO:0007186">
    <property type="term" value="P:G protein-coupled receptor signaling pathway"/>
    <property type="evidence" value="ECO:0007669"/>
    <property type="project" value="InterPro"/>
</dbReference>
<gene>
    <name evidence="4" type="ORF">DICPUDRAFT_80123</name>
</gene>
<sequence>MNIKYILILIFTTFLFSNSSGLRIRGSFDTPKVWKYLGRFGFNKGGYIELNSFWSTTDSTKIVLYSDKNPYIDGILKGDSNDNCYTKVNKGDYIFTLKSPHMIYNISQQRQRYWYFAIADCDPNIIQPFDHLDCEYDLTLNNPGKNIFETNISSDQKSIPITHIVFLGIYFILCAFIIGIIAKLKSKQLNFKQMLLLLLTMLFYIVSLSLSVVNWFSILHNNGYELKFASILSNGNGIFILLILQLGQGWVLVSNYHLIHPIRRIVNYIVCIVEVFLSVFIFIFYIYKKPEYDSDIYFYDTIPGYILLGVYIIIIFYFIIGNIYAHVRLRTNLDSNNAQLKKFIIIFTIIYSLWLISNPAIVLVAHFMDPWIKYKIIVILNLSIVTIFIIILMVMFLPVKGNLAIKLLKNQRDSIYFNQNRMNNLY</sequence>
<reference evidence="5" key="1">
    <citation type="journal article" date="2011" name="Genome Biol.">
        <title>Comparative genomics of the social amoebae Dictyostelium discoideum and Dictyostelium purpureum.</title>
        <authorList>
            <consortium name="US DOE Joint Genome Institute (JGI-PGF)"/>
            <person name="Sucgang R."/>
            <person name="Kuo A."/>
            <person name="Tian X."/>
            <person name="Salerno W."/>
            <person name="Parikh A."/>
            <person name="Feasley C.L."/>
            <person name="Dalin E."/>
            <person name="Tu H."/>
            <person name="Huang E."/>
            <person name="Barry K."/>
            <person name="Lindquist E."/>
            <person name="Shapiro H."/>
            <person name="Bruce D."/>
            <person name="Schmutz J."/>
            <person name="Salamov A."/>
            <person name="Fey P."/>
            <person name="Gaudet P."/>
            <person name="Anjard C."/>
            <person name="Babu M.M."/>
            <person name="Basu S."/>
            <person name="Bushmanova Y."/>
            <person name="van der Wel H."/>
            <person name="Katoh-Kurasawa M."/>
            <person name="Dinh C."/>
            <person name="Coutinho P.M."/>
            <person name="Saito T."/>
            <person name="Elias M."/>
            <person name="Schaap P."/>
            <person name="Kay R.R."/>
            <person name="Henrissat B."/>
            <person name="Eichinger L."/>
            <person name="Rivero F."/>
            <person name="Putnam N.H."/>
            <person name="West C.M."/>
            <person name="Loomis W.F."/>
            <person name="Chisholm R.L."/>
            <person name="Shaulsky G."/>
            <person name="Strassmann J.E."/>
            <person name="Queller D.C."/>
            <person name="Kuspa A."/>
            <person name="Grigoriev I.V."/>
        </authorList>
    </citation>
    <scope>NUCLEOTIDE SEQUENCE [LARGE SCALE GENOMIC DNA]</scope>
    <source>
        <strain evidence="5">QSDP1</strain>
    </source>
</reference>
<dbReference type="InParanoid" id="F0ZPL6"/>
<keyword evidence="1" id="KW-0472">Membrane</keyword>
<feature type="transmembrane region" description="Helical" evidence="1">
    <location>
        <begin position="194"/>
        <end position="218"/>
    </location>
</feature>
<dbReference type="Pfam" id="PF10192">
    <property type="entry name" value="GPR180-TMEM145_TM"/>
    <property type="match status" value="1"/>
</dbReference>
<dbReference type="PANTHER" id="PTHR23252">
    <property type="entry name" value="INTIMAL THICKNESS RECEPTOR-RELATED"/>
    <property type="match status" value="1"/>
</dbReference>
<name>F0ZPL6_DICPU</name>
<dbReference type="AlphaFoldDB" id="F0ZPL6"/>
<dbReference type="PANTHER" id="PTHR23252:SF22">
    <property type="entry name" value="INTIMAL THICKNESS RELATED RECEPTOR IRP DOMAIN-CONTAINING PROTEIN"/>
    <property type="match status" value="1"/>
</dbReference>
<dbReference type="VEuPathDB" id="AmoebaDB:DICPUDRAFT_80123"/>
<accession>F0ZPL6</accession>
<organism evidence="4 5">
    <name type="scientific">Dictyostelium purpureum</name>
    <name type="common">Slime mold</name>
    <dbReference type="NCBI Taxonomy" id="5786"/>
    <lineage>
        <taxon>Eukaryota</taxon>
        <taxon>Amoebozoa</taxon>
        <taxon>Evosea</taxon>
        <taxon>Eumycetozoa</taxon>
        <taxon>Dictyostelia</taxon>
        <taxon>Dictyosteliales</taxon>
        <taxon>Dictyosteliaceae</taxon>
        <taxon>Dictyostelium</taxon>
    </lineage>
</organism>
<keyword evidence="1" id="KW-1133">Transmembrane helix</keyword>
<keyword evidence="2" id="KW-0732">Signal</keyword>